<dbReference type="EMBL" id="HBIH01029891">
    <property type="protein sequence ID" value="CAE0331388.1"/>
    <property type="molecule type" value="Transcribed_RNA"/>
</dbReference>
<sequence length="221" mass="24886">MRAEGTLLRLLVRVVEVIVGDRLASLLLVVNAVDRRGAFNRVVLEPYLLSALGCAALADEVQVNHVILTLLELDRAQLAINKVLRSRMLPSDGLILIEFHRSVLLLEGMNPFLAFRFFIRRRIIASMRAALLAILALVSGRAVLGPVELLFFCVLRILRFLRNIMLVHIILLLRSRHLMGFRLMCILLDGFLLLLLTNTLSLVSEVLHLLTHVALHLLQGR</sequence>
<keyword evidence="1" id="KW-1133">Transmembrane helix</keyword>
<gene>
    <name evidence="2" type="ORF">SINC0208_LOCUS12022</name>
</gene>
<feature type="transmembrane region" description="Helical" evidence="1">
    <location>
        <begin position="123"/>
        <end position="143"/>
    </location>
</feature>
<evidence type="ECO:0000256" key="1">
    <source>
        <dbReference type="SAM" id="Phobius"/>
    </source>
</evidence>
<proteinExistence type="predicted"/>
<keyword evidence="1" id="KW-0812">Transmembrane</keyword>
<dbReference type="AlphaFoldDB" id="A0A7S3N0Z0"/>
<organism evidence="2">
    <name type="scientific">Strombidium inclinatum</name>
    <dbReference type="NCBI Taxonomy" id="197538"/>
    <lineage>
        <taxon>Eukaryota</taxon>
        <taxon>Sar</taxon>
        <taxon>Alveolata</taxon>
        <taxon>Ciliophora</taxon>
        <taxon>Intramacronucleata</taxon>
        <taxon>Spirotrichea</taxon>
        <taxon>Oligotrichia</taxon>
        <taxon>Strombidiidae</taxon>
        <taxon>Strombidium</taxon>
    </lineage>
</organism>
<accession>A0A7S3N0Z0</accession>
<protein>
    <submittedName>
        <fullName evidence="2">Uncharacterized protein</fullName>
    </submittedName>
</protein>
<keyword evidence="1" id="KW-0472">Membrane</keyword>
<evidence type="ECO:0000313" key="2">
    <source>
        <dbReference type="EMBL" id="CAE0331388.1"/>
    </source>
</evidence>
<feature type="transmembrane region" description="Helical" evidence="1">
    <location>
        <begin position="149"/>
        <end position="173"/>
    </location>
</feature>
<name>A0A7S3N0Z0_9SPIT</name>
<reference evidence="2" key="1">
    <citation type="submission" date="2021-01" db="EMBL/GenBank/DDBJ databases">
        <authorList>
            <person name="Corre E."/>
            <person name="Pelletier E."/>
            <person name="Niang G."/>
            <person name="Scheremetjew M."/>
            <person name="Finn R."/>
            <person name="Kale V."/>
            <person name="Holt S."/>
            <person name="Cochrane G."/>
            <person name="Meng A."/>
            <person name="Brown T."/>
            <person name="Cohen L."/>
        </authorList>
    </citation>
    <scope>NUCLEOTIDE SEQUENCE</scope>
    <source>
        <strain evidence="2">S3</strain>
    </source>
</reference>
<feature type="transmembrane region" description="Helical" evidence="1">
    <location>
        <begin position="185"/>
        <end position="203"/>
    </location>
</feature>